<feature type="compositionally biased region" description="Basic residues" evidence="1">
    <location>
        <begin position="1"/>
        <end position="11"/>
    </location>
</feature>
<feature type="compositionally biased region" description="Basic residues" evidence="1">
    <location>
        <begin position="529"/>
        <end position="553"/>
    </location>
</feature>
<feature type="region of interest" description="Disordered" evidence="1">
    <location>
        <begin position="200"/>
        <end position="242"/>
    </location>
</feature>
<feature type="compositionally biased region" description="Low complexity" evidence="1">
    <location>
        <begin position="12"/>
        <end position="29"/>
    </location>
</feature>
<sequence>GHPPRPPRRLYPRSLLLPRTLAPRPLARLRPPHARARPHLRPDRRVRLEPDGAASRGVGLGLARRRDRNPRRGEPEGRPLYPDRHATGLADSRPPRDPAGRRRGANPKLRLPQALRPRQPRLPGAFQPDHGGDRGPLRRAPGRRRLADGQRVRLPLHDPLLRSRLPRRLPRLAGGAVRDDGGVERSLGQRFLEPGVRRLLRDRPAQPDRHRSEPLPRPRLRPLRQRHRRHVPGGAGRDPAAALAGALGDPQLHDALRRVRPLPCRRMPRLRHLGLLPAGPGRTIRHVRGGEAALGANRSAGPDLLQPRPLPGPLRWGKPWLLGDGAGRRTGQLGAFQSPAGPRRGRPLDRPGPGPRRRRRLLLPVARRHGRPGTDALRAAPPRRDARPRRRGGRGAGDRRLAKRAGPRPGRPPPRLREPLGLRRTAPQRRRRLLGSAHALLFGAARPRRRRRCPTPGARHNRISPRRRPRPPAGGGGACSPPDGAGADDAARRRSAHRLPDADRPRPRGRAARPAARAAGPLHAELRRSAARPHRPRRRPRGRHLGGKLRAPRRRGDPHLRQWSPRRRTGGRPSRSRDDDRRLEPDADHRGLHRPPGRGGRADDAPPGRRPRRPPRRHGDLAQLQRDAGHAAGRVDPRPRLVRAAADL</sequence>
<keyword evidence="2" id="KW-0326">Glycosidase</keyword>
<feature type="compositionally biased region" description="Basic residues" evidence="1">
    <location>
        <begin position="355"/>
        <end position="371"/>
    </location>
</feature>
<organism evidence="2">
    <name type="scientific">uncultured Thermomicrobiales bacterium</name>
    <dbReference type="NCBI Taxonomy" id="1645740"/>
    <lineage>
        <taxon>Bacteria</taxon>
        <taxon>Pseudomonadati</taxon>
        <taxon>Thermomicrobiota</taxon>
        <taxon>Thermomicrobia</taxon>
        <taxon>Thermomicrobiales</taxon>
        <taxon>environmental samples</taxon>
    </lineage>
</organism>
<gene>
    <name evidence="2" type="ORF">AVDCRST_MAG19-1219</name>
</gene>
<feature type="compositionally biased region" description="Low complexity" evidence="1">
    <location>
        <begin position="512"/>
        <end position="523"/>
    </location>
</feature>
<protein>
    <submittedName>
        <fullName evidence="2">GH42</fullName>
        <ecNumber evidence="2">3.2.1.23</ecNumber>
    </submittedName>
</protein>
<feature type="compositionally biased region" description="Low complexity" evidence="1">
    <location>
        <begin position="301"/>
        <end position="323"/>
    </location>
</feature>
<accession>A0A6J4UTF1</accession>
<feature type="compositionally biased region" description="Basic residues" evidence="1">
    <location>
        <begin position="218"/>
        <end position="231"/>
    </location>
</feature>
<feature type="compositionally biased region" description="Basic and acidic residues" evidence="1">
    <location>
        <begin position="627"/>
        <end position="639"/>
    </location>
</feature>
<reference evidence="2" key="1">
    <citation type="submission" date="2020-02" db="EMBL/GenBank/DDBJ databases">
        <authorList>
            <person name="Meier V. D."/>
        </authorList>
    </citation>
    <scope>NUCLEOTIDE SEQUENCE</scope>
    <source>
        <strain evidence="2">AVDCRST_MAG19</strain>
    </source>
</reference>
<feature type="compositionally biased region" description="Basic residues" evidence="1">
    <location>
        <begin position="446"/>
        <end position="470"/>
    </location>
</feature>
<feature type="compositionally biased region" description="Low complexity" evidence="1">
    <location>
        <begin position="109"/>
        <end position="123"/>
    </location>
</feature>
<feature type="compositionally biased region" description="Basic and acidic residues" evidence="1">
    <location>
        <begin position="200"/>
        <end position="216"/>
    </location>
</feature>
<feature type="region of interest" description="Disordered" evidence="1">
    <location>
        <begin position="294"/>
        <end position="648"/>
    </location>
</feature>
<evidence type="ECO:0000313" key="2">
    <source>
        <dbReference type="EMBL" id="CAA9555993.1"/>
    </source>
</evidence>
<proteinExistence type="predicted"/>
<feature type="compositionally biased region" description="Low complexity" evidence="1">
    <location>
        <begin position="479"/>
        <end position="488"/>
    </location>
</feature>
<name>A0A6J4UTF1_9BACT</name>
<feature type="non-terminal residue" evidence="2">
    <location>
        <position position="648"/>
    </location>
</feature>
<feature type="compositionally biased region" description="Basic residues" evidence="1">
    <location>
        <begin position="30"/>
        <end position="39"/>
    </location>
</feature>
<dbReference type="EC" id="3.2.1.23" evidence="2"/>
<feature type="compositionally biased region" description="Basic and acidic residues" evidence="1">
    <location>
        <begin position="40"/>
        <end position="50"/>
    </location>
</feature>
<dbReference type="AlphaFoldDB" id="A0A6J4UTF1"/>
<feature type="compositionally biased region" description="Basic and acidic residues" evidence="1">
    <location>
        <begin position="575"/>
        <end position="590"/>
    </location>
</feature>
<feature type="compositionally biased region" description="Basic and acidic residues" evidence="1">
    <location>
        <begin position="70"/>
        <end position="86"/>
    </location>
</feature>
<keyword evidence="2" id="KW-0378">Hydrolase</keyword>
<evidence type="ECO:0000256" key="1">
    <source>
        <dbReference type="SAM" id="MobiDB-lite"/>
    </source>
</evidence>
<feature type="region of interest" description="Disordered" evidence="1">
    <location>
        <begin position="1"/>
        <end position="151"/>
    </location>
</feature>
<dbReference type="GO" id="GO:0004565">
    <property type="term" value="F:beta-galactosidase activity"/>
    <property type="evidence" value="ECO:0007669"/>
    <property type="project" value="UniProtKB-EC"/>
</dbReference>
<dbReference type="EMBL" id="CADCWL010000052">
    <property type="protein sequence ID" value="CAA9555993.1"/>
    <property type="molecule type" value="Genomic_DNA"/>
</dbReference>
<feature type="non-terminal residue" evidence="2">
    <location>
        <position position="1"/>
    </location>
</feature>